<name>A0A7D7LBU9_9NOSO</name>
<dbReference type="AlphaFoldDB" id="A0A7D7LBU9"/>
<proteinExistence type="predicted"/>
<sequence>MKCPLCESTSYYKNGRHNDQQNYLCKNCGKQFLEPVFPHSLKSDLLANSNGHSKVSMAKETEFSLVKNLVEEKVAEKSLGSFSFILAEKLLQAILSPDWLESDMFSQLILKIQQKNEVKHQL</sequence>
<gene>
    <name evidence="1" type="ORF">HUN01_09960</name>
</gene>
<dbReference type="RefSeq" id="WP_181931123.1">
    <property type="nucleotide sequence ID" value="NZ_CP054698.1"/>
</dbReference>
<organism evidence="1 2">
    <name type="scientific">Nostoc edaphicum CCNP1411</name>
    <dbReference type="NCBI Taxonomy" id="1472755"/>
    <lineage>
        <taxon>Bacteria</taxon>
        <taxon>Bacillati</taxon>
        <taxon>Cyanobacteriota</taxon>
        <taxon>Cyanophyceae</taxon>
        <taxon>Nostocales</taxon>
        <taxon>Nostocaceae</taxon>
        <taxon>Nostoc</taxon>
    </lineage>
</organism>
<dbReference type="KEGG" id="ned:HUN01_09960"/>
<protein>
    <submittedName>
        <fullName evidence="1">IS1 family transposase</fullName>
    </submittedName>
</protein>
<dbReference type="EMBL" id="CP054698">
    <property type="protein sequence ID" value="QMS87894.1"/>
    <property type="molecule type" value="Genomic_DNA"/>
</dbReference>
<keyword evidence="2" id="KW-1185">Reference proteome</keyword>
<dbReference type="Proteomes" id="UP000514713">
    <property type="component" value="Chromosome"/>
</dbReference>
<evidence type="ECO:0000313" key="2">
    <source>
        <dbReference type="Proteomes" id="UP000514713"/>
    </source>
</evidence>
<reference evidence="2" key="1">
    <citation type="submission" date="2020-06" db="EMBL/GenBank/DDBJ databases">
        <title>Nostoc edaphicum CCNP1411 genome.</title>
        <authorList>
            <person name="Fidor A."/>
            <person name="Grabski M."/>
            <person name="Gawor J."/>
            <person name="Gromadka R."/>
            <person name="Wegrzyn G."/>
            <person name="Mazur-Marzec H."/>
        </authorList>
    </citation>
    <scope>NUCLEOTIDE SEQUENCE [LARGE SCALE GENOMIC DNA]</scope>
    <source>
        <strain evidence="2">CCNP1411</strain>
    </source>
</reference>
<accession>A0A7D7LBU9</accession>
<evidence type="ECO:0000313" key="1">
    <source>
        <dbReference type="EMBL" id="QMS87894.1"/>
    </source>
</evidence>